<keyword evidence="1" id="KW-0732">Signal</keyword>
<comment type="caution">
    <text evidence="2">The sequence shown here is derived from an EMBL/GenBank/DDBJ whole genome shotgun (WGS) entry which is preliminary data.</text>
</comment>
<organism evidence="2 3">
    <name type="scientific">Saitozyma podzolica</name>
    <dbReference type="NCBI Taxonomy" id="1890683"/>
    <lineage>
        <taxon>Eukaryota</taxon>
        <taxon>Fungi</taxon>
        <taxon>Dikarya</taxon>
        <taxon>Basidiomycota</taxon>
        <taxon>Agaricomycotina</taxon>
        <taxon>Tremellomycetes</taxon>
        <taxon>Tremellales</taxon>
        <taxon>Trimorphomycetaceae</taxon>
        <taxon>Saitozyma</taxon>
    </lineage>
</organism>
<dbReference type="STRING" id="1890683.A0A427YTT8"/>
<accession>A0A427YTT8</accession>
<name>A0A427YTT8_9TREE</name>
<dbReference type="EMBL" id="RSCD01000002">
    <property type="protein sequence ID" value="RSH94548.1"/>
    <property type="molecule type" value="Genomic_DNA"/>
</dbReference>
<gene>
    <name evidence="2" type="ORF">EHS25_004352</name>
</gene>
<dbReference type="AlphaFoldDB" id="A0A427YTT8"/>
<evidence type="ECO:0000313" key="2">
    <source>
        <dbReference type="EMBL" id="RSH94548.1"/>
    </source>
</evidence>
<proteinExistence type="predicted"/>
<sequence length="114" mass="11978">MKSSHALYVTVASLALVSGAAIKRDEYANFFDDAHCSVNGGIGVNLGNTGCLSEAGRQSVYIPNDGGGAWILNTFGSNSDCSGNPDSSWSFTATGFCHPLNPSDQSYTFTQNMI</sequence>
<dbReference type="OrthoDB" id="4670611at2759"/>
<feature type="chain" id="PRO_5019270208" description="Cyanovirin-N domain-containing protein" evidence="1">
    <location>
        <begin position="20"/>
        <end position="114"/>
    </location>
</feature>
<dbReference type="Proteomes" id="UP000279259">
    <property type="component" value="Unassembled WGS sequence"/>
</dbReference>
<feature type="signal peptide" evidence="1">
    <location>
        <begin position="1"/>
        <end position="19"/>
    </location>
</feature>
<evidence type="ECO:0000313" key="3">
    <source>
        <dbReference type="Proteomes" id="UP000279259"/>
    </source>
</evidence>
<protein>
    <recommendedName>
        <fullName evidence="4">Cyanovirin-N domain-containing protein</fullName>
    </recommendedName>
</protein>
<evidence type="ECO:0000256" key="1">
    <source>
        <dbReference type="SAM" id="SignalP"/>
    </source>
</evidence>
<keyword evidence="3" id="KW-1185">Reference proteome</keyword>
<reference evidence="2 3" key="1">
    <citation type="submission" date="2018-11" db="EMBL/GenBank/DDBJ databases">
        <title>Genome sequence of Saitozyma podzolica DSM 27192.</title>
        <authorList>
            <person name="Aliyu H."/>
            <person name="Gorte O."/>
            <person name="Ochsenreither K."/>
        </authorList>
    </citation>
    <scope>NUCLEOTIDE SEQUENCE [LARGE SCALE GENOMIC DNA]</scope>
    <source>
        <strain evidence="2 3">DSM 27192</strain>
    </source>
</reference>
<evidence type="ECO:0008006" key="4">
    <source>
        <dbReference type="Google" id="ProtNLM"/>
    </source>
</evidence>